<comment type="caution">
    <text evidence="10">The sequence shown here is derived from an EMBL/GenBank/DDBJ whole genome shotgun (WGS) entry which is preliminary data.</text>
</comment>
<evidence type="ECO:0000313" key="11">
    <source>
        <dbReference type="Proteomes" id="UP000806522"/>
    </source>
</evidence>
<dbReference type="PANTHER" id="PTHR11705">
    <property type="entry name" value="PROTEASE FAMILY M14 CARBOXYPEPTIDASE A,B"/>
    <property type="match status" value="1"/>
</dbReference>
<dbReference type="GO" id="GO:0006508">
    <property type="term" value="P:proteolysis"/>
    <property type="evidence" value="ECO:0007669"/>
    <property type="project" value="UniProtKB-KW"/>
</dbReference>
<sequence length="772" mass="87253">MKCRYDYWLLLLLSCLTVLPSLAQDMLHRGEGVFTYDAYAPFADRPVDVHYYIPLKGDQADMPIIFVFQGADRGYKYLIEAWKQEAEAKNFMVFVPQFDQDKFPNCDYQEAGIMDKQHLHLKPLAETTPLLIDKMFEYVQQHTLTRQKTFRIFGHSGGGQFVQRFMLFHDSPYVDRAVIGSPGWYTFPDFTLDYPYGVKNVPQVTPERLRSYLSKDIIVQLATADTLRESFLRKTPEAEAQGRNRLERGHQFFKYLQTVSHRNNIPLRWRKVVVPDVAHNSVEMGMAAVPLLLEPSSVAYQTPSVNSGANGLATLAQMTDCFQALQRDYPGKLRVEVLGRTPAGNDIPVWFLGSSDADAMKVWIQGGLHGNEPAGPEVVALLTKYLLSTSEGNKLLEHLNICMVPVANPDGYMQQKRVSGSGYDLNRDMTKLSDPVTVLLKSKYLDWHPDAALDIHEYNPVKQELKTREGHQLTLLHDVLLLPSGHLNIPAPLRTFTNQKLFPALAATAEKMGYSCGPYFTPKLIGDTLFAIQNAKSPQSSSTWNGLSNAVSCFLEIRGIGMGKELFDKRVDCGFTLAKEFLCVLQSNQHEIKEVVQMARSMTCQGQADVHVVMQPAMSRQRFLFWDETEAQGVELMLPVQDAMDMEDVVVRKRPAAYLLDASCEQAVQKLRLLGVRVERLPRAKTMDVETYAVNAYSVSTKKWERIYPVTVTTQLKKIRKKFPAGTYVIPVNQEQGNLLVTLLEPESNNGFVNFGVIPIDPVHQTIPVFRK</sequence>
<evidence type="ECO:0000256" key="2">
    <source>
        <dbReference type="ARBA" id="ARBA00005988"/>
    </source>
</evidence>
<dbReference type="InterPro" id="IPR029058">
    <property type="entry name" value="AB_hydrolase_fold"/>
</dbReference>
<evidence type="ECO:0000256" key="8">
    <source>
        <dbReference type="SAM" id="SignalP"/>
    </source>
</evidence>
<dbReference type="PANTHER" id="PTHR11705:SF143">
    <property type="entry name" value="SLL0236 PROTEIN"/>
    <property type="match status" value="1"/>
</dbReference>
<dbReference type="GO" id="GO:0008270">
    <property type="term" value="F:zinc ion binding"/>
    <property type="evidence" value="ECO:0007669"/>
    <property type="project" value="InterPro"/>
</dbReference>
<feature type="domain" description="Peptidase M14" evidence="9">
    <location>
        <begin position="311"/>
        <end position="585"/>
    </location>
</feature>
<evidence type="ECO:0000256" key="7">
    <source>
        <dbReference type="PROSITE-ProRule" id="PRU01379"/>
    </source>
</evidence>
<dbReference type="Gene3D" id="3.40.50.1820">
    <property type="entry name" value="alpha/beta hydrolase"/>
    <property type="match status" value="1"/>
</dbReference>
<keyword evidence="8" id="KW-0732">Signal</keyword>
<dbReference type="GO" id="GO:0004181">
    <property type="term" value="F:metallocarboxypeptidase activity"/>
    <property type="evidence" value="ECO:0007669"/>
    <property type="project" value="InterPro"/>
</dbReference>
<evidence type="ECO:0000256" key="5">
    <source>
        <dbReference type="ARBA" id="ARBA00022833"/>
    </source>
</evidence>
<dbReference type="EMBL" id="SUYC01000024">
    <property type="protein sequence ID" value="MBE6272100.1"/>
    <property type="molecule type" value="Genomic_DNA"/>
</dbReference>
<feature type="chain" id="PRO_5039481594" description="Peptidase M14 domain-containing protein" evidence="8">
    <location>
        <begin position="24"/>
        <end position="772"/>
    </location>
</feature>
<gene>
    <name evidence="10" type="ORF">E7101_14325</name>
</gene>
<accession>A0A9D5P2S2</accession>
<evidence type="ECO:0000256" key="4">
    <source>
        <dbReference type="ARBA" id="ARBA00022801"/>
    </source>
</evidence>
<dbReference type="SMART" id="SM00631">
    <property type="entry name" value="Zn_pept"/>
    <property type="match status" value="1"/>
</dbReference>
<protein>
    <recommendedName>
        <fullName evidence="9">Peptidase M14 domain-containing protein</fullName>
    </recommendedName>
</protein>
<evidence type="ECO:0000256" key="6">
    <source>
        <dbReference type="ARBA" id="ARBA00023049"/>
    </source>
</evidence>
<keyword evidence="6" id="KW-0482">Metalloprotease</keyword>
<reference evidence="10" key="1">
    <citation type="submission" date="2019-04" db="EMBL/GenBank/DDBJ databases">
        <title>Evolution of Biomass-Degrading Anaerobic Consortia Revealed by Metagenomics.</title>
        <authorList>
            <person name="Peng X."/>
        </authorList>
    </citation>
    <scope>NUCLEOTIDE SEQUENCE</scope>
    <source>
        <strain evidence="10">SIG140</strain>
    </source>
</reference>
<dbReference type="SUPFAM" id="SSF53474">
    <property type="entry name" value="alpha/beta-Hydrolases"/>
    <property type="match status" value="1"/>
</dbReference>
<dbReference type="SUPFAM" id="SSF53187">
    <property type="entry name" value="Zn-dependent exopeptidases"/>
    <property type="match status" value="1"/>
</dbReference>
<keyword evidence="3" id="KW-0645">Protease</keyword>
<evidence type="ECO:0000313" key="10">
    <source>
        <dbReference type="EMBL" id="MBE6272100.1"/>
    </source>
</evidence>
<proteinExistence type="inferred from homology"/>
<comment type="cofactor">
    <cofactor evidence="1">
        <name>Zn(2+)</name>
        <dbReference type="ChEBI" id="CHEBI:29105"/>
    </cofactor>
</comment>
<keyword evidence="4" id="KW-0378">Hydrolase</keyword>
<dbReference type="Proteomes" id="UP000806522">
    <property type="component" value="Unassembled WGS sequence"/>
</dbReference>
<dbReference type="PROSITE" id="PS52035">
    <property type="entry name" value="PEPTIDASE_M14"/>
    <property type="match status" value="1"/>
</dbReference>
<dbReference type="Pfam" id="PF00246">
    <property type="entry name" value="Peptidase_M14"/>
    <property type="match status" value="1"/>
</dbReference>
<feature type="signal peptide" evidence="8">
    <location>
        <begin position="1"/>
        <end position="23"/>
    </location>
</feature>
<organism evidence="10 11">
    <name type="scientific">Xylanibacter ruminicola</name>
    <name type="common">Prevotella ruminicola</name>
    <dbReference type="NCBI Taxonomy" id="839"/>
    <lineage>
        <taxon>Bacteria</taxon>
        <taxon>Pseudomonadati</taxon>
        <taxon>Bacteroidota</taxon>
        <taxon>Bacteroidia</taxon>
        <taxon>Bacteroidales</taxon>
        <taxon>Prevotellaceae</taxon>
        <taxon>Xylanibacter</taxon>
    </lineage>
</organism>
<keyword evidence="5" id="KW-0862">Zinc</keyword>
<dbReference type="Gene3D" id="3.40.630.10">
    <property type="entry name" value="Zn peptidases"/>
    <property type="match status" value="1"/>
</dbReference>
<evidence type="ECO:0000259" key="9">
    <source>
        <dbReference type="PROSITE" id="PS52035"/>
    </source>
</evidence>
<comment type="similarity">
    <text evidence="2 7">Belongs to the peptidase M14 family.</text>
</comment>
<name>A0A9D5P2S2_XYLRU</name>
<dbReference type="AlphaFoldDB" id="A0A9D5P2S2"/>
<evidence type="ECO:0000256" key="3">
    <source>
        <dbReference type="ARBA" id="ARBA00022670"/>
    </source>
</evidence>
<evidence type="ECO:0000256" key="1">
    <source>
        <dbReference type="ARBA" id="ARBA00001947"/>
    </source>
</evidence>
<feature type="active site" description="Proton donor/acceptor" evidence="7">
    <location>
        <position position="556"/>
    </location>
</feature>
<dbReference type="InterPro" id="IPR000834">
    <property type="entry name" value="Peptidase_M14"/>
</dbReference>
<dbReference type="GO" id="GO:0005615">
    <property type="term" value="C:extracellular space"/>
    <property type="evidence" value="ECO:0007669"/>
    <property type="project" value="TreeGrafter"/>
</dbReference>